<reference evidence="3" key="1">
    <citation type="journal article" date="2019" name="Int. J. Syst. Evol. Microbiol.">
        <title>The Global Catalogue of Microorganisms (GCM) 10K type strain sequencing project: providing services to taxonomists for standard genome sequencing and annotation.</title>
        <authorList>
            <consortium name="The Broad Institute Genomics Platform"/>
            <consortium name="The Broad Institute Genome Sequencing Center for Infectious Disease"/>
            <person name="Wu L."/>
            <person name="Ma J."/>
        </authorList>
    </citation>
    <scope>NUCLEOTIDE SEQUENCE [LARGE SCALE GENOMIC DNA]</scope>
    <source>
        <strain evidence="3">CGMCC 4.6997</strain>
    </source>
</reference>
<dbReference type="Proteomes" id="UP001596039">
    <property type="component" value="Unassembled WGS sequence"/>
</dbReference>
<keyword evidence="2" id="KW-0012">Acyltransferase</keyword>
<feature type="domain" description="N-acetyltransferase" evidence="1">
    <location>
        <begin position="58"/>
        <end position="213"/>
    </location>
</feature>
<dbReference type="RefSeq" id="WP_386740949.1">
    <property type="nucleotide sequence ID" value="NZ_JBHSMG010000004.1"/>
</dbReference>
<dbReference type="InterPro" id="IPR000182">
    <property type="entry name" value="GNAT_dom"/>
</dbReference>
<keyword evidence="2" id="KW-0808">Transferase</keyword>
<dbReference type="GO" id="GO:0016746">
    <property type="term" value="F:acyltransferase activity"/>
    <property type="evidence" value="ECO:0007669"/>
    <property type="project" value="UniProtKB-KW"/>
</dbReference>
<dbReference type="Pfam" id="PF00583">
    <property type="entry name" value="Acetyltransf_1"/>
    <property type="match status" value="1"/>
</dbReference>
<dbReference type="PROSITE" id="PS51186">
    <property type="entry name" value="GNAT"/>
    <property type="match status" value="1"/>
</dbReference>
<dbReference type="CDD" id="cd04301">
    <property type="entry name" value="NAT_SF"/>
    <property type="match status" value="1"/>
</dbReference>
<gene>
    <name evidence="2" type="ORF">ACFPJ4_13370</name>
</gene>
<keyword evidence="3" id="KW-1185">Reference proteome</keyword>
<dbReference type="EC" id="2.3.1.-" evidence="2"/>
<comment type="caution">
    <text evidence="2">The sequence shown here is derived from an EMBL/GenBank/DDBJ whole genome shotgun (WGS) entry which is preliminary data.</text>
</comment>
<evidence type="ECO:0000313" key="2">
    <source>
        <dbReference type="EMBL" id="MFC5503232.1"/>
    </source>
</evidence>
<name>A0ABW0NSZ8_9MICO</name>
<evidence type="ECO:0000313" key="3">
    <source>
        <dbReference type="Proteomes" id="UP001596039"/>
    </source>
</evidence>
<dbReference type="SUPFAM" id="SSF55729">
    <property type="entry name" value="Acyl-CoA N-acyltransferases (Nat)"/>
    <property type="match status" value="1"/>
</dbReference>
<protein>
    <submittedName>
        <fullName evidence="2">GNAT family N-acetyltransferase</fullName>
        <ecNumber evidence="2">2.3.1.-</ecNumber>
    </submittedName>
</protein>
<sequence length="213" mass="22105">MSELRIVSVVDAPWDDVRTVFGTRGDPARCWCQFFKTDAAAWKQQGAAAFEGALCEQVDAARASHSAGPGVLAYLGSGLEPGSGSESWEPVGWAAVEPRSAYPLILRGRAIAGSIDPVDGADAASVWAITCFVVRVGFRRRGVAGALLSGAVAEARRGGARVVEAYPVDTAGEKVSSADLYHGPLSAFLAAGFEISGRPLDGRAVVRLALSGS</sequence>
<proteinExistence type="predicted"/>
<evidence type="ECO:0000259" key="1">
    <source>
        <dbReference type="PROSITE" id="PS51186"/>
    </source>
</evidence>
<dbReference type="EMBL" id="JBHSMG010000004">
    <property type="protein sequence ID" value="MFC5503232.1"/>
    <property type="molecule type" value="Genomic_DNA"/>
</dbReference>
<organism evidence="2 3">
    <name type="scientific">Lysinimonas soli</name>
    <dbReference type="NCBI Taxonomy" id="1074233"/>
    <lineage>
        <taxon>Bacteria</taxon>
        <taxon>Bacillati</taxon>
        <taxon>Actinomycetota</taxon>
        <taxon>Actinomycetes</taxon>
        <taxon>Micrococcales</taxon>
        <taxon>Microbacteriaceae</taxon>
        <taxon>Lysinimonas</taxon>
    </lineage>
</organism>
<accession>A0ABW0NSZ8</accession>
<dbReference type="Gene3D" id="3.40.630.30">
    <property type="match status" value="1"/>
</dbReference>
<dbReference type="InterPro" id="IPR016181">
    <property type="entry name" value="Acyl_CoA_acyltransferase"/>
</dbReference>